<proteinExistence type="predicted"/>
<gene>
    <name evidence="2" type="ORF">Bathy06g02020</name>
</gene>
<evidence type="ECO:0000313" key="2">
    <source>
        <dbReference type="EMBL" id="CCO17193.1"/>
    </source>
</evidence>
<evidence type="ECO:0000259" key="1">
    <source>
        <dbReference type="Pfam" id="PF12697"/>
    </source>
</evidence>
<dbReference type="Pfam" id="PF12697">
    <property type="entry name" value="Abhydrolase_6"/>
    <property type="match status" value="1"/>
</dbReference>
<name>K8F6I1_9CHLO</name>
<dbReference type="PANTHER" id="PTHR46438">
    <property type="entry name" value="ALPHA/BETA-HYDROLASES SUPERFAMILY PROTEIN"/>
    <property type="match status" value="1"/>
</dbReference>
<dbReference type="OrthoDB" id="408373at2759"/>
<protein>
    <recommendedName>
        <fullName evidence="1">AB hydrolase-1 domain-containing protein</fullName>
    </recommendedName>
</protein>
<dbReference type="Proteomes" id="UP000198341">
    <property type="component" value="Chromosome 6"/>
</dbReference>
<dbReference type="PANTHER" id="PTHR46438:SF12">
    <property type="entry name" value="ALPHA_BETA-HYDROLASES SUPERFAMILY PROTEIN"/>
    <property type="match status" value="1"/>
</dbReference>
<dbReference type="InterPro" id="IPR000073">
    <property type="entry name" value="AB_hydrolase_1"/>
</dbReference>
<accession>K8F6I1</accession>
<dbReference type="eggNOG" id="KOG1454">
    <property type="taxonomic scope" value="Eukaryota"/>
</dbReference>
<keyword evidence="3" id="KW-1185">Reference proteome</keyword>
<dbReference type="GO" id="GO:0003824">
    <property type="term" value="F:catalytic activity"/>
    <property type="evidence" value="ECO:0007669"/>
    <property type="project" value="InterPro"/>
</dbReference>
<dbReference type="SUPFAM" id="SSF53474">
    <property type="entry name" value="alpha/beta-Hydrolases"/>
    <property type="match status" value="1"/>
</dbReference>
<dbReference type="InterPro" id="IPR000639">
    <property type="entry name" value="Epox_hydrolase-like"/>
</dbReference>
<dbReference type="RefSeq" id="XP_007512593.1">
    <property type="nucleotide sequence ID" value="XM_007512531.1"/>
</dbReference>
<dbReference type="GeneID" id="19015182"/>
<dbReference type="KEGG" id="bpg:Bathy06g02020"/>
<dbReference type="AlphaFoldDB" id="K8F6I1"/>
<dbReference type="EMBL" id="FO082273">
    <property type="protein sequence ID" value="CCO17193.1"/>
    <property type="molecule type" value="Genomic_DNA"/>
</dbReference>
<dbReference type="InterPro" id="IPR029058">
    <property type="entry name" value="AB_hydrolase_fold"/>
</dbReference>
<dbReference type="Gene3D" id="3.40.50.1820">
    <property type="entry name" value="alpha/beta hydrolase"/>
    <property type="match status" value="1"/>
</dbReference>
<sequence>MTTMMREKYPKFYHEDGEVSSLSTSRNLQEKYHTFEGHAIRYVKGTSKHDDEKPNVILIHGFGGNADQWRNNTSYFANEKKYNVYALDLLGYGYSDKPDPTAPGREKNDIYNFYTWARQINEFIETEMEGEDKRAFLMCNSVGGVAGLQAALDKRENILGLCLINISMRGLHVTKQPAFAKPIIEAFQTFLRTSPIGPKFFANVARKETVSNILKEAYHDSGAVTDELVDVILKPGMTEGASKVFLDFISYSGGPLPEDLLPQVSQGENATPTLMLWGEKDPWEKMEDGRKLYEKYANAGFTVLKGAGHCPMDENPALVNPLMSEFIERYS</sequence>
<reference evidence="2 3" key="1">
    <citation type="submission" date="2011-10" db="EMBL/GenBank/DDBJ databases">
        <authorList>
            <person name="Genoscope - CEA"/>
        </authorList>
    </citation>
    <scope>NUCLEOTIDE SEQUENCE [LARGE SCALE GENOMIC DNA]</scope>
    <source>
        <strain evidence="2 3">RCC 1105</strain>
    </source>
</reference>
<feature type="domain" description="AB hydrolase-1" evidence="1">
    <location>
        <begin position="56"/>
        <end position="320"/>
    </location>
</feature>
<organism evidence="2 3">
    <name type="scientific">Bathycoccus prasinos</name>
    <dbReference type="NCBI Taxonomy" id="41875"/>
    <lineage>
        <taxon>Eukaryota</taxon>
        <taxon>Viridiplantae</taxon>
        <taxon>Chlorophyta</taxon>
        <taxon>Mamiellophyceae</taxon>
        <taxon>Mamiellales</taxon>
        <taxon>Bathycoccaceae</taxon>
        <taxon>Bathycoccus</taxon>
    </lineage>
</organism>
<dbReference type="PRINTS" id="PR00412">
    <property type="entry name" value="EPOXHYDRLASE"/>
</dbReference>
<evidence type="ECO:0000313" key="3">
    <source>
        <dbReference type="Proteomes" id="UP000198341"/>
    </source>
</evidence>
<dbReference type="STRING" id="41875.K8F6I1"/>